<dbReference type="Proteomes" id="UP000604046">
    <property type="component" value="Unassembled WGS sequence"/>
</dbReference>
<sequence>MVKSAFATVQEVDAAAFRLLRSDFTGVAAFSEGDRLTNAARDWAKAPSVEGLLQVRDVGLEEGPASKALESWKLPREVFAAARRLGCDMLPKPVNEDTCMDVSSNLQASDSTVPATRAAERSPPDIFSPLSELASSTHPAGGQGPNSKKRSLAQTLDFVAQGRAPKEYKAWTEDEEQRLLEGFRKYGKQWKMISKCCGLPHRNGTQVKDKWRVLNKNGLVPAWEDKEGQEEDEEDEAGSPAA</sequence>
<feature type="region of interest" description="Disordered" evidence="2">
    <location>
        <begin position="219"/>
        <end position="242"/>
    </location>
</feature>
<proteinExistence type="predicted"/>
<protein>
    <submittedName>
        <fullName evidence="5">Uncharacterized protein</fullName>
    </submittedName>
</protein>
<gene>
    <name evidence="5" type="ORF">SNAT2548_LOCUS15632</name>
</gene>
<dbReference type="OrthoDB" id="2143914at2759"/>
<dbReference type="Gene3D" id="1.10.10.60">
    <property type="entry name" value="Homeodomain-like"/>
    <property type="match status" value="1"/>
</dbReference>
<dbReference type="EMBL" id="CAJNDS010002024">
    <property type="protein sequence ID" value="CAE7296900.1"/>
    <property type="molecule type" value="Genomic_DNA"/>
</dbReference>
<dbReference type="AlphaFoldDB" id="A0A812NAI5"/>
<reference evidence="5" key="1">
    <citation type="submission" date="2021-02" db="EMBL/GenBank/DDBJ databases">
        <authorList>
            <person name="Dougan E. K."/>
            <person name="Rhodes N."/>
            <person name="Thang M."/>
            <person name="Chan C."/>
        </authorList>
    </citation>
    <scope>NUCLEOTIDE SEQUENCE</scope>
</reference>
<keyword evidence="6" id="KW-1185">Reference proteome</keyword>
<evidence type="ECO:0000313" key="5">
    <source>
        <dbReference type="EMBL" id="CAE7296900.1"/>
    </source>
</evidence>
<keyword evidence="1" id="KW-0539">Nucleus</keyword>
<comment type="caution">
    <text evidence="5">The sequence shown here is derived from an EMBL/GenBank/DDBJ whole genome shotgun (WGS) entry which is preliminary data.</text>
</comment>
<dbReference type="PROSITE" id="PS50090">
    <property type="entry name" value="MYB_LIKE"/>
    <property type="match status" value="1"/>
</dbReference>
<dbReference type="Pfam" id="PF00249">
    <property type="entry name" value="Myb_DNA-binding"/>
    <property type="match status" value="1"/>
</dbReference>
<organism evidence="5 6">
    <name type="scientific">Symbiodinium natans</name>
    <dbReference type="NCBI Taxonomy" id="878477"/>
    <lineage>
        <taxon>Eukaryota</taxon>
        <taxon>Sar</taxon>
        <taxon>Alveolata</taxon>
        <taxon>Dinophyceae</taxon>
        <taxon>Suessiales</taxon>
        <taxon>Symbiodiniaceae</taxon>
        <taxon>Symbiodinium</taxon>
    </lineage>
</organism>
<dbReference type="InterPro" id="IPR001005">
    <property type="entry name" value="SANT/Myb"/>
</dbReference>
<accession>A0A812NAI5</accession>
<evidence type="ECO:0000256" key="1">
    <source>
        <dbReference type="ARBA" id="ARBA00023242"/>
    </source>
</evidence>
<dbReference type="PANTHER" id="PTHR46734">
    <property type="entry name" value="TELOMERIC REPEAT-BINDING FACTOR 1 TERF1"/>
    <property type="match status" value="1"/>
</dbReference>
<dbReference type="InterPro" id="IPR009057">
    <property type="entry name" value="Homeodomain-like_sf"/>
</dbReference>
<dbReference type="PANTHER" id="PTHR46734:SF1">
    <property type="entry name" value="TELOMERIC REPEAT-BINDING FACTOR 1"/>
    <property type="match status" value="1"/>
</dbReference>
<evidence type="ECO:0000256" key="2">
    <source>
        <dbReference type="SAM" id="MobiDB-lite"/>
    </source>
</evidence>
<feature type="region of interest" description="Disordered" evidence="2">
    <location>
        <begin position="106"/>
        <end position="150"/>
    </location>
</feature>
<dbReference type="CDD" id="cd00167">
    <property type="entry name" value="SANT"/>
    <property type="match status" value="1"/>
</dbReference>
<dbReference type="SUPFAM" id="SSF46689">
    <property type="entry name" value="Homeodomain-like"/>
    <property type="match status" value="1"/>
</dbReference>
<evidence type="ECO:0000259" key="4">
    <source>
        <dbReference type="PROSITE" id="PS51294"/>
    </source>
</evidence>
<feature type="domain" description="HTH myb-type" evidence="4">
    <location>
        <begin position="170"/>
        <end position="219"/>
    </location>
</feature>
<dbReference type="SMART" id="SM00717">
    <property type="entry name" value="SANT"/>
    <property type="match status" value="1"/>
</dbReference>
<dbReference type="PROSITE" id="PS51294">
    <property type="entry name" value="HTH_MYB"/>
    <property type="match status" value="1"/>
</dbReference>
<evidence type="ECO:0000313" key="6">
    <source>
        <dbReference type="Proteomes" id="UP000604046"/>
    </source>
</evidence>
<feature type="compositionally biased region" description="Acidic residues" evidence="2">
    <location>
        <begin position="227"/>
        <end position="242"/>
    </location>
</feature>
<feature type="domain" description="Myb-like" evidence="3">
    <location>
        <begin position="163"/>
        <end position="215"/>
    </location>
</feature>
<evidence type="ECO:0000259" key="3">
    <source>
        <dbReference type="PROSITE" id="PS50090"/>
    </source>
</evidence>
<dbReference type="InterPro" id="IPR052450">
    <property type="entry name" value="TRBD-Containing_Protein"/>
</dbReference>
<name>A0A812NAI5_9DINO</name>
<dbReference type="InterPro" id="IPR017930">
    <property type="entry name" value="Myb_dom"/>
</dbReference>